<evidence type="ECO:0000313" key="2">
    <source>
        <dbReference type="EMBL" id="NIH79982.1"/>
    </source>
</evidence>
<protein>
    <recommendedName>
        <fullName evidence="1">GerMN domain-containing protein</fullName>
    </recommendedName>
</protein>
<dbReference type="PROSITE" id="PS51257">
    <property type="entry name" value="PROKAR_LIPOPROTEIN"/>
    <property type="match status" value="1"/>
</dbReference>
<dbReference type="RefSeq" id="WP_243871581.1">
    <property type="nucleotide sequence ID" value="NZ_JAANOU010000001.1"/>
</dbReference>
<proteinExistence type="predicted"/>
<reference evidence="2 3" key="1">
    <citation type="submission" date="2020-03" db="EMBL/GenBank/DDBJ databases">
        <title>Sequencing the genomes of 1000 actinobacteria strains.</title>
        <authorList>
            <person name="Klenk H.-P."/>
        </authorList>
    </citation>
    <scope>NUCLEOTIDE SEQUENCE [LARGE SCALE GENOMIC DNA]</scope>
    <source>
        <strain evidence="2 3">DSM 45668</strain>
    </source>
</reference>
<accession>A0ABX0SSP1</accession>
<dbReference type="EMBL" id="JAANOU010000001">
    <property type="protein sequence ID" value="NIH79982.1"/>
    <property type="molecule type" value="Genomic_DNA"/>
</dbReference>
<feature type="domain" description="GerMN" evidence="1">
    <location>
        <begin position="38"/>
        <end position="121"/>
    </location>
</feature>
<gene>
    <name evidence="2" type="ORF">FHX46_002512</name>
</gene>
<keyword evidence="3" id="KW-1185">Reference proteome</keyword>
<name>A0ABX0SSP1_9PSEU</name>
<dbReference type="Pfam" id="PF10646">
    <property type="entry name" value="Germane"/>
    <property type="match status" value="1"/>
</dbReference>
<evidence type="ECO:0000313" key="3">
    <source>
        <dbReference type="Proteomes" id="UP000754495"/>
    </source>
</evidence>
<dbReference type="Proteomes" id="UP000754495">
    <property type="component" value="Unassembled WGS sequence"/>
</dbReference>
<organism evidence="2 3">
    <name type="scientific">Amycolatopsis viridis</name>
    <dbReference type="NCBI Taxonomy" id="185678"/>
    <lineage>
        <taxon>Bacteria</taxon>
        <taxon>Bacillati</taxon>
        <taxon>Actinomycetota</taxon>
        <taxon>Actinomycetes</taxon>
        <taxon>Pseudonocardiales</taxon>
        <taxon>Pseudonocardiaceae</taxon>
        <taxon>Amycolatopsis</taxon>
    </lineage>
</organism>
<dbReference type="InterPro" id="IPR019606">
    <property type="entry name" value="GerMN"/>
</dbReference>
<comment type="caution">
    <text evidence="2">The sequence shown here is derived from an EMBL/GenBank/DDBJ whole genome shotgun (WGS) entry which is preliminary data.</text>
</comment>
<sequence length="182" mass="18533">MRWVALLLVLVLAGCGVRPTGPVGAGQGPIGVAPGPILYFLRAGATTPVLRQTGHLGTVREAVALLLAGPTPQERGLDYYTAIGPAVASATSVGPVRDGVVTVDFTMPLEYVGQEAKAQIACTVIAVNAQLGASARKLLVRFRSVPGVTQLTGPDAVPGAAGPSAQEPYVQVAPRGCSAMPR</sequence>
<evidence type="ECO:0000259" key="1">
    <source>
        <dbReference type="Pfam" id="PF10646"/>
    </source>
</evidence>